<evidence type="ECO:0000313" key="2">
    <source>
        <dbReference type="EMBL" id="KEZ85630.1"/>
    </source>
</evidence>
<keyword evidence="1" id="KW-1133">Transmembrane helix</keyword>
<reference evidence="2 3" key="1">
    <citation type="submission" date="2014-07" db="EMBL/GenBank/DDBJ databases">
        <title>Draft genome of Clostridium sulfidigenes 113A isolated from sediments associated with methane hydrate from Krishna Godavari basin.</title>
        <authorList>
            <person name="Honkalas V.S."/>
            <person name="Dabir A.P."/>
            <person name="Arora P."/>
            <person name="Dhakephalkar P.K."/>
        </authorList>
    </citation>
    <scope>NUCLEOTIDE SEQUENCE [LARGE SCALE GENOMIC DNA]</scope>
    <source>
        <strain evidence="2 3">113A</strain>
    </source>
</reference>
<organism evidence="2 3">
    <name type="scientific">Clostridium sulfidigenes</name>
    <dbReference type="NCBI Taxonomy" id="318464"/>
    <lineage>
        <taxon>Bacteria</taxon>
        <taxon>Bacillati</taxon>
        <taxon>Bacillota</taxon>
        <taxon>Clostridia</taxon>
        <taxon>Eubacteriales</taxon>
        <taxon>Clostridiaceae</taxon>
        <taxon>Clostridium</taxon>
    </lineage>
</organism>
<accession>A0A084J9J6</accession>
<sequence length="143" mass="16746">MRKKSIGLLVILVIIIIGLILQPFLISKDFKSILDIDFTKVDKILMSSGTYGKTVEITDKDEIEEFLNQFENTKVKKIFSKSKQRGYCLEARLFINDKNVVSFDYGYDRITIYKNDKETKYISNTNIDIDKINEIEIKYNLRN</sequence>
<protein>
    <submittedName>
        <fullName evidence="2">Uncharacterized protein</fullName>
    </submittedName>
</protein>
<proteinExistence type="predicted"/>
<dbReference type="AlphaFoldDB" id="A0A084J9J6"/>
<keyword evidence="3" id="KW-1185">Reference proteome</keyword>
<gene>
    <name evidence="2" type="ORF">IO99_13210</name>
</gene>
<dbReference type="RefSeq" id="WP_035133982.1">
    <property type="nucleotide sequence ID" value="NZ_JPMD01000032.1"/>
</dbReference>
<feature type="transmembrane region" description="Helical" evidence="1">
    <location>
        <begin position="6"/>
        <end position="26"/>
    </location>
</feature>
<evidence type="ECO:0000256" key="1">
    <source>
        <dbReference type="SAM" id="Phobius"/>
    </source>
</evidence>
<dbReference type="EMBL" id="JPMD01000032">
    <property type="protein sequence ID" value="KEZ85630.1"/>
    <property type="molecule type" value="Genomic_DNA"/>
</dbReference>
<name>A0A084J9J6_9CLOT</name>
<keyword evidence="1" id="KW-0472">Membrane</keyword>
<comment type="caution">
    <text evidence="2">The sequence shown here is derived from an EMBL/GenBank/DDBJ whole genome shotgun (WGS) entry which is preliminary data.</text>
</comment>
<evidence type="ECO:0000313" key="3">
    <source>
        <dbReference type="Proteomes" id="UP000028542"/>
    </source>
</evidence>
<keyword evidence="1" id="KW-0812">Transmembrane</keyword>
<dbReference type="Proteomes" id="UP000028542">
    <property type="component" value="Unassembled WGS sequence"/>
</dbReference>